<protein>
    <recommendedName>
        <fullName evidence="4">O-antigen polymerase</fullName>
    </recommendedName>
</protein>
<dbReference type="STRING" id="1777143.AWB82_03646"/>
<feature type="transmembrane region" description="Helical" evidence="1">
    <location>
        <begin position="428"/>
        <end position="447"/>
    </location>
</feature>
<dbReference type="Proteomes" id="UP000054596">
    <property type="component" value="Unassembled WGS sequence"/>
</dbReference>
<proteinExistence type="predicted"/>
<name>A0A158B706_9BURK</name>
<dbReference type="EMBL" id="FCOJ02000024">
    <property type="protein sequence ID" value="SAK65843.1"/>
    <property type="molecule type" value="Genomic_DNA"/>
</dbReference>
<keyword evidence="1" id="KW-0472">Membrane</keyword>
<comment type="caution">
    <text evidence="2">The sequence shown here is derived from an EMBL/GenBank/DDBJ whole genome shotgun (WGS) entry which is preliminary data.</text>
</comment>
<keyword evidence="3" id="KW-1185">Reference proteome</keyword>
<dbReference type="AlphaFoldDB" id="A0A158B706"/>
<evidence type="ECO:0000313" key="2">
    <source>
        <dbReference type="EMBL" id="SAK65843.1"/>
    </source>
</evidence>
<feature type="transmembrane region" description="Helical" evidence="1">
    <location>
        <begin position="138"/>
        <end position="160"/>
    </location>
</feature>
<gene>
    <name evidence="2" type="ORF">AWB82_03646</name>
</gene>
<feature type="transmembrane region" description="Helical" evidence="1">
    <location>
        <begin position="34"/>
        <end position="55"/>
    </location>
</feature>
<keyword evidence="1" id="KW-0812">Transmembrane</keyword>
<evidence type="ECO:0008006" key="4">
    <source>
        <dbReference type="Google" id="ProtNLM"/>
    </source>
</evidence>
<reference evidence="2" key="1">
    <citation type="submission" date="2016-01" db="EMBL/GenBank/DDBJ databases">
        <authorList>
            <person name="Peeters C."/>
        </authorList>
    </citation>
    <scope>NUCLEOTIDE SEQUENCE [LARGE SCALE GENOMIC DNA]</scope>
    <source>
        <strain evidence="2">LMG 29325</strain>
    </source>
</reference>
<dbReference type="OrthoDB" id="8229713at2"/>
<feature type="transmembrane region" description="Helical" evidence="1">
    <location>
        <begin position="7"/>
        <end position="28"/>
    </location>
</feature>
<dbReference type="RefSeq" id="WP_086969569.1">
    <property type="nucleotide sequence ID" value="NZ_FCOJ02000024.1"/>
</dbReference>
<organism evidence="2 3">
    <name type="scientific">Caballeronia glebae</name>
    <dbReference type="NCBI Taxonomy" id="1777143"/>
    <lineage>
        <taxon>Bacteria</taxon>
        <taxon>Pseudomonadati</taxon>
        <taxon>Pseudomonadota</taxon>
        <taxon>Betaproteobacteria</taxon>
        <taxon>Burkholderiales</taxon>
        <taxon>Burkholderiaceae</taxon>
        <taxon>Caballeronia</taxon>
    </lineage>
</organism>
<feature type="transmembrane region" description="Helical" evidence="1">
    <location>
        <begin position="67"/>
        <end position="86"/>
    </location>
</feature>
<feature type="transmembrane region" description="Helical" evidence="1">
    <location>
        <begin position="404"/>
        <end position="422"/>
    </location>
</feature>
<sequence>MKSPANVVSYLALAIFLLAVELYTLGMSSGHDPLMFLSHVLLLGVVLFHLGMNLFDRSRSFADASVVVFEITFLILAPVLQLAYNAQVLVNTMPFDDASALQANLIFIVFIVSYLGARHLFPRTIQVPSSHSSAPLTLRYAALIPVLAVCAVAAYSAFNFASQLQAGDLDGIDVTPLDMIRAKVLFFLIVPVFIVIVSHRPRRIGLFWIAFALSALVLLLICQNPLTEKRNALGPIYLTLLALAFQRHLRSPSRVFWMVFVLSGLFFPLSELFTNNRIDKWPISLSTIESFFEEHFASTTYDAWANTETIVEMVSREGINAGRQLAGSLLFFVPHTVWPDKPLATAILVGEYLQRNYSMWFLNLSAPLPAEGYFDFSWPGVLAYGFLLGYFSRRVDVLVESQVPLRRALGCYLSFYMVFVLRGSLMVAVAYVVPVLVTFQLVSLLLTSRERRDNTLRTARSLYGGAVRRK</sequence>
<accession>A0A158B706</accession>
<feature type="transmembrane region" description="Helical" evidence="1">
    <location>
        <begin position="256"/>
        <end position="274"/>
    </location>
</feature>
<feature type="transmembrane region" description="Helical" evidence="1">
    <location>
        <begin position="180"/>
        <end position="198"/>
    </location>
</feature>
<feature type="transmembrane region" description="Helical" evidence="1">
    <location>
        <begin position="205"/>
        <end position="226"/>
    </location>
</feature>
<feature type="transmembrane region" description="Helical" evidence="1">
    <location>
        <begin position="98"/>
        <end position="117"/>
    </location>
</feature>
<keyword evidence="1" id="KW-1133">Transmembrane helix</keyword>
<evidence type="ECO:0000313" key="3">
    <source>
        <dbReference type="Proteomes" id="UP000054596"/>
    </source>
</evidence>
<evidence type="ECO:0000256" key="1">
    <source>
        <dbReference type="SAM" id="Phobius"/>
    </source>
</evidence>